<evidence type="ECO:0000259" key="2">
    <source>
        <dbReference type="Pfam" id="PF04296"/>
    </source>
</evidence>
<evidence type="ECO:0000313" key="4">
    <source>
        <dbReference type="Proteomes" id="UP001494902"/>
    </source>
</evidence>
<feature type="region of interest" description="Disordered" evidence="1">
    <location>
        <begin position="1"/>
        <end position="25"/>
    </location>
</feature>
<dbReference type="SUPFAM" id="SSF64376">
    <property type="entry name" value="YlxR-like"/>
    <property type="match status" value="1"/>
</dbReference>
<dbReference type="Gene3D" id="3.30.1230.10">
    <property type="entry name" value="YlxR-like"/>
    <property type="match status" value="1"/>
</dbReference>
<comment type="caution">
    <text evidence="3">The sequence shown here is derived from an EMBL/GenBank/DDBJ whole genome shotgun (WGS) entry which is preliminary data.</text>
</comment>
<dbReference type="InterPro" id="IPR035931">
    <property type="entry name" value="YlxR-like_sf"/>
</dbReference>
<feature type="region of interest" description="Disordered" evidence="1">
    <location>
        <begin position="99"/>
        <end position="125"/>
    </location>
</feature>
<dbReference type="Proteomes" id="UP001494902">
    <property type="component" value="Unassembled WGS sequence"/>
</dbReference>
<accession>A0ABV1KKN3</accession>
<keyword evidence="4" id="KW-1185">Reference proteome</keyword>
<organism evidence="3 4">
    <name type="scientific">Pseudonocardia nematodicida</name>
    <dbReference type="NCBI Taxonomy" id="1206997"/>
    <lineage>
        <taxon>Bacteria</taxon>
        <taxon>Bacillati</taxon>
        <taxon>Actinomycetota</taxon>
        <taxon>Actinomycetes</taxon>
        <taxon>Pseudonocardiales</taxon>
        <taxon>Pseudonocardiaceae</taxon>
        <taxon>Pseudonocardia</taxon>
    </lineage>
</organism>
<dbReference type="RefSeq" id="WP_349302091.1">
    <property type="nucleotide sequence ID" value="NZ_JBEDNQ010000020.1"/>
</dbReference>
<proteinExistence type="predicted"/>
<dbReference type="PANTHER" id="PTHR34215:SF1">
    <property type="entry name" value="YLXR DOMAIN-CONTAINING PROTEIN"/>
    <property type="match status" value="1"/>
</dbReference>
<sequence length="125" mass="13970">MPDRGPALHSVPVRDRGPMSARPRSVPIRTCVGCRTRERADRLLRVVAEHGSLLPDPRRRRPGRGAWLHPVTGCLDTAERRSAFARALRLRGRPGTDAVRRWLRDQQDTGSLSVSSSEESQVDQS</sequence>
<dbReference type="EMBL" id="JBEDNQ010000020">
    <property type="protein sequence ID" value="MEQ3555020.1"/>
    <property type="molecule type" value="Genomic_DNA"/>
</dbReference>
<protein>
    <submittedName>
        <fullName evidence="3">DUF448 domain-containing protein</fullName>
    </submittedName>
</protein>
<evidence type="ECO:0000256" key="1">
    <source>
        <dbReference type="SAM" id="MobiDB-lite"/>
    </source>
</evidence>
<feature type="compositionally biased region" description="Low complexity" evidence="1">
    <location>
        <begin position="111"/>
        <end position="125"/>
    </location>
</feature>
<evidence type="ECO:0000313" key="3">
    <source>
        <dbReference type="EMBL" id="MEQ3555020.1"/>
    </source>
</evidence>
<dbReference type="PANTHER" id="PTHR34215">
    <property type="entry name" value="BLL0784 PROTEIN"/>
    <property type="match status" value="1"/>
</dbReference>
<gene>
    <name evidence="3" type="ORF">WIS52_31535</name>
</gene>
<dbReference type="InterPro" id="IPR037465">
    <property type="entry name" value="YlxR"/>
</dbReference>
<name>A0ABV1KKN3_9PSEU</name>
<dbReference type="InterPro" id="IPR007393">
    <property type="entry name" value="YlxR_dom"/>
</dbReference>
<dbReference type="Pfam" id="PF04296">
    <property type="entry name" value="YlxR"/>
    <property type="match status" value="1"/>
</dbReference>
<feature type="domain" description="YlxR" evidence="2">
    <location>
        <begin position="29"/>
        <end position="90"/>
    </location>
</feature>
<reference evidence="3 4" key="1">
    <citation type="submission" date="2024-03" db="EMBL/GenBank/DDBJ databases">
        <title>Draft genome sequence of Pseudonocardia nematodicida JCM 31783.</title>
        <authorList>
            <person name="Butdee W."/>
            <person name="Duangmal K."/>
        </authorList>
    </citation>
    <scope>NUCLEOTIDE SEQUENCE [LARGE SCALE GENOMIC DNA]</scope>
    <source>
        <strain evidence="3 4">JCM 31783</strain>
    </source>
</reference>